<gene>
    <name evidence="3" type="ORF">AFUS01_LOCUS5246</name>
</gene>
<organism evidence="3 4">
    <name type="scientific">Allacma fusca</name>
    <dbReference type="NCBI Taxonomy" id="39272"/>
    <lineage>
        <taxon>Eukaryota</taxon>
        <taxon>Metazoa</taxon>
        <taxon>Ecdysozoa</taxon>
        <taxon>Arthropoda</taxon>
        <taxon>Hexapoda</taxon>
        <taxon>Collembola</taxon>
        <taxon>Symphypleona</taxon>
        <taxon>Sminthuridae</taxon>
        <taxon>Allacma</taxon>
    </lineage>
</organism>
<dbReference type="Proteomes" id="UP000708208">
    <property type="component" value="Unassembled WGS sequence"/>
</dbReference>
<protein>
    <submittedName>
        <fullName evidence="3">Uncharacterized protein</fullName>
    </submittedName>
</protein>
<name>A0A8J2NV52_9HEXA</name>
<dbReference type="EMBL" id="CAJVCH010033234">
    <property type="protein sequence ID" value="CAG7713794.1"/>
    <property type="molecule type" value="Genomic_DNA"/>
</dbReference>
<reference evidence="3" key="1">
    <citation type="submission" date="2021-06" db="EMBL/GenBank/DDBJ databases">
        <authorList>
            <person name="Hodson N. C."/>
            <person name="Mongue J. A."/>
            <person name="Jaron S. K."/>
        </authorList>
    </citation>
    <scope>NUCLEOTIDE SEQUENCE</scope>
</reference>
<dbReference type="AlphaFoldDB" id="A0A8J2NV52"/>
<feature type="compositionally biased region" description="Basic residues" evidence="1">
    <location>
        <begin position="58"/>
        <end position="67"/>
    </location>
</feature>
<evidence type="ECO:0000313" key="3">
    <source>
        <dbReference type="EMBL" id="CAG7713794.1"/>
    </source>
</evidence>
<feature type="compositionally biased region" description="Polar residues" evidence="1">
    <location>
        <begin position="31"/>
        <end position="41"/>
    </location>
</feature>
<sequence length="82" mass="8946">ILVCVLVMTGTVWCTQSETGENDERYEKENSGNGPSSSDTDQAGVIGKRGIQSYGYGHNHHHNHHGLGHSYSYALPLHHSGK</sequence>
<proteinExistence type="predicted"/>
<feature type="region of interest" description="Disordered" evidence="1">
    <location>
        <begin position="17"/>
        <end position="82"/>
    </location>
</feature>
<keyword evidence="4" id="KW-1185">Reference proteome</keyword>
<accession>A0A8J2NV52</accession>
<keyword evidence="2" id="KW-0732">Signal</keyword>
<evidence type="ECO:0000313" key="4">
    <source>
        <dbReference type="Proteomes" id="UP000708208"/>
    </source>
</evidence>
<feature type="chain" id="PRO_5035321627" evidence="2">
    <location>
        <begin position="18"/>
        <end position="82"/>
    </location>
</feature>
<feature type="non-terminal residue" evidence="3">
    <location>
        <position position="1"/>
    </location>
</feature>
<comment type="caution">
    <text evidence="3">The sequence shown here is derived from an EMBL/GenBank/DDBJ whole genome shotgun (WGS) entry which is preliminary data.</text>
</comment>
<evidence type="ECO:0000256" key="2">
    <source>
        <dbReference type="SAM" id="SignalP"/>
    </source>
</evidence>
<feature type="signal peptide" evidence="2">
    <location>
        <begin position="1"/>
        <end position="17"/>
    </location>
</feature>
<evidence type="ECO:0000256" key="1">
    <source>
        <dbReference type="SAM" id="MobiDB-lite"/>
    </source>
</evidence>